<dbReference type="InterPro" id="IPR036237">
    <property type="entry name" value="Xyl_isomerase-like_sf"/>
</dbReference>
<accession>A0A5C6EQ84</accession>
<dbReference type="Proteomes" id="UP000317977">
    <property type="component" value="Unassembled WGS sequence"/>
</dbReference>
<reference evidence="1 2" key="1">
    <citation type="submission" date="2019-02" db="EMBL/GenBank/DDBJ databases">
        <title>Deep-cultivation of Planctomycetes and their phenomic and genomic characterization uncovers novel biology.</title>
        <authorList>
            <person name="Wiegand S."/>
            <person name="Jogler M."/>
            <person name="Boedeker C."/>
            <person name="Pinto D."/>
            <person name="Vollmers J."/>
            <person name="Rivas-Marin E."/>
            <person name="Kohn T."/>
            <person name="Peeters S.H."/>
            <person name="Heuer A."/>
            <person name="Rast P."/>
            <person name="Oberbeckmann S."/>
            <person name="Bunk B."/>
            <person name="Jeske O."/>
            <person name="Meyerdierks A."/>
            <person name="Storesund J.E."/>
            <person name="Kallscheuer N."/>
            <person name="Luecker S."/>
            <person name="Lage O.M."/>
            <person name="Pohl T."/>
            <person name="Merkel B.J."/>
            <person name="Hornburger P."/>
            <person name="Mueller R.-W."/>
            <person name="Bruemmer F."/>
            <person name="Labrenz M."/>
            <person name="Spormann A.M."/>
            <person name="Op Den Camp H."/>
            <person name="Overmann J."/>
            <person name="Amann R."/>
            <person name="Jetten M.S.M."/>
            <person name="Mascher T."/>
            <person name="Medema M.H."/>
            <person name="Devos D.P."/>
            <person name="Kaster A.-K."/>
            <person name="Ovreas L."/>
            <person name="Rohde M."/>
            <person name="Galperin M.Y."/>
            <person name="Jogler C."/>
        </authorList>
    </citation>
    <scope>NUCLEOTIDE SEQUENCE [LARGE SCALE GENOMIC DNA]</scope>
    <source>
        <strain evidence="1 2">Poly59</strain>
    </source>
</reference>
<dbReference type="EMBL" id="SJPX01000004">
    <property type="protein sequence ID" value="TWU49756.1"/>
    <property type="molecule type" value="Genomic_DNA"/>
</dbReference>
<protein>
    <recommendedName>
        <fullName evidence="3">Xylose isomerase-like TIM barrel</fullName>
    </recommendedName>
</protein>
<gene>
    <name evidence="1" type="ORF">Poly59_43810</name>
</gene>
<dbReference type="Gene3D" id="3.20.20.150">
    <property type="entry name" value="Divalent-metal-dependent TIM barrel enzymes"/>
    <property type="match status" value="1"/>
</dbReference>
<sequence>MTNVAPTDWTIGYCTNVHAGTEIESVKKNLEQFAVPARIEAGLDMLGVGLWLPAKAASQLVGQADEFAKFLRQRHLQPYTINGFPYDNFHQDVVKHAVYRPTWEEPARLEYTKQLAEILAAILPDNPAGGTESMGSISTLPIGWPTQSDGGQPDDTAKRMDAAGKQFRDLAIFLQDLESKTGRRIVVAIEPEPGCLLDTTIDVVDFFHSQLPEAGHRRHLTVCHDVCHSAVMMESQSDVLNQLAAAGITIGKVQVSSAVVADWQSMAIGRRREAIEQLKHFAEDRYLHQTMRLTATGQNMLVEDLPELIGRVAKDGDPVWGDDRWVVHFHVPIFLERFGHLTTTHAEVLDCLQTLAAPNSDVDFTGHLEIETYAWSVLPESMRKRGLAEDIAGELMWLRRSIIESY</sequence>
<evidence type="ECO:0000313" key="2">
    <source>
        <dbReference type="Proteomes" id="UP000317977"/>
    </source>
</evidence>
<dbReference type="RefSeq" id="WP_146535958.1">
    <property type="nucleotide sequence ID" value="NZ_SJPX01000004.1"/>
</dbReference>
<evidence type="ECO:0000313" key="1">
    <source>
        <dbReference type="EMBL" id="TWU49756.1"/>
    </source>
</evidence>
<dbReference type="OrthoDB" id="9785907at2"/>
<dbReference type="NCBIfam" id="NF035939">
    <property type="entry name" value="TIM_EboE"/>
    <property type="match status" value="1"/>
</dbReference>
<comment type="caution">
    <text evidence="1">The sequence shown here is derived from an EMBL/GenBank/DDBJ whole genome shotgun (WGS) entry which is preliminary data.</text>
</comment>
<evidence type="ECO:0008006" key="3">
    <source>
        <dbReference type="Google" id="ProtNLM"/>
    </source>
</evidence>
<organism evidence="1 2">
    <name type="scientific">Rubripirellula reticaptiva</name>
    <dbReference type="NCBI Taxonomy" id="2528013"/>
    <lineage>
        <taxon>Bacteria</taxon>
        <taxon>Pseudomonadati</taxon>
        <taxon>Planctomycetota</taxon>
        <taxon>Planctomycetia</taxon>
        <taxon>Pirellulales</taxon>
        <taxon>Pirellulaceae</taxon>
        <taxon>Rubripirellula</taxon>
    </lineage>
</organism>
<proteinExistence type="predicted"/>
<dbReference type="AlphaFoldDB" id="A0A5C6EQ84"/>
<dbReference type="SUPFAM" id="SSF51658">
    <property type="entry name" value="Xylose isomerase-like"/>
    <property type="match status" value="1"/>
</dbReference>
<keyword evidence="2" id="KW-1185">Reference proteome</keyword>
<name>A0A5C6EQ84_9BACT</name>